<sequence>MARDPLDVVVEFFSTFGPTVDDMQATALRLCHEELWWASGGFDPPRVGSRQALVDDLEMARRSHGISEFRFEMVHIAADGDYVLTERLDDAYDADGSLVHSFKVMGTVKVEDGLVRWVRDYFYDTREFAANYLPEAFSSDDPPILEQHLRAGD</sequence>
<proteinExistence type="predicted"/>
<dbReference type="RefSeq" id="WP_345529069.1">
    <property type="nucleotide sequence ID" value="NZ_BAABKN010000027.1"/>
</dbReference>
<name>A0ABP8ZCV9_9ACTN</name>
<dbReference type="Gene3D" id="3.10.450.50">
    <property type="match status" value="1"/>
</dbReference>
<keyword evidence="3" id="KW-1185">Reference proteome</keyword>
<gene>
    <name evidence="2" type="ORF">GCM10023350_42800</name>
</gene>
<protein>
    <recommendedName>
        <fullName evidence="1">Limonene-1,2-epoxide hydrolase domain-containing protein</fullName>
    </recommendedName>
</protein>
<evidence type="ECO:0000259" key="1">
    <source>
        <dbReference type="Pfam" id="PF07858"/>
    </source>
</evidence>
<evidence type="ECO:0000313" key="2">
    <source>
        <dbReference type="EMBL" id="GAA4752937.1"/>
    </source>
</evidence>
<dbReference type="Pfam" id="PF07858">
    <property type="entry name" value="LEH"/>
    <property type="match status" value="1"/>
</dbReference>
<accession>A0ABP8ZCV9</accession>
<dbReference type="Proteomes" id="UP001499882">
    <property type="component" value="Unassembled WGS sequence"/>
</dbReference>
<evidence type="ECO:0000313" key="3">
    <source>
        <dbReference type="Proteomes" id="UP001499882"/>
    </source>
</evidence>
<comment type="caution">
    <text evidence="2">The sequence shown here is derived from an EMBL/GenBank/DDBJ whole genome shotgun (WGS) entry which is preliminary data.</text>
</comment>
<dbReference type="InterPro" id="IPR032710">
    <property type="entry name" value="NTF2-like_dom_sf"/>
</dbReference>
<dbReference type="InterPro" id="IPR013100">
    <property type="entry name" value="LEH"/>
</dbReference>
<dbReference type="EMBL" id="BAABKN010000027">
    <property type="protein sequence ID" value="GAA4752937.1"/>
    <property type="molecule type" value="Genomic_DNA"/>
</dbReference>
<reference evidence="3" key="1">
    <citation type="journal article" date="2019" name="Int. J. Syst. Evol. Microbiol.">
        <title>The Global Catalogue of Microorganisms (GCM) 10K type strain sequencing project: providing services to taxonomists for standard genome sequencing and annotation.</title>
        <authorList>
            <consortium name="The Broad Institute Genomics Platform"/>
            <consortium name="The Broad Institute Genome Sequencing Center for Infectious Disease"/>
            <person name="Wu L."/>
            <person name="Ma J."/>
        </authorList>
    </citation>
    <scope>NUCLEOTIDE SEQUENCE [LARGE SCALE GENOMIC DNA]</scope>
    <source>
        <strain evidence="3">JCM 18532</strain>
    </source>
</reference>
<feature type="domain" description="Limonene-1,2-epoxide hydrolase" evidence="1">
    <location>
        <begin position="58"/>
        <end position="122"/>
    </location>
</feature>
<organism evidence="2 3">
    <name type="scientific">Nocardioides endophyticus</name>
    <dbReference type="NCBI Taxonomy" id="1353775"/>
    <lineage>
        <taxon>Bacteria</taxon>
        <taxon>Bacillati</taxon>
        <taxon>Actinomycetota</taxon>
        <taxon>Actinomycetes</taxon>
        <taxon>Propionibacteriales</taxon>
        <taxon>Nocardioidaceae</taxon>
        <taxon>Nocardioides</taxon>
    </lineage>
</organism>
<dbReference type="SUPFAM" id="SSF54427">
    <property type="entry name" value="NTF2-like"/>
    <property type="match status" value="1"/>
</dbReference>